<keyword evidence="2" id="KW-1185">Reference proteome</keyword>
<accession>A0ABR4CYU2</accession>
<evidence type="ECO:0000313" key="2">
    <source>
        <dbReference type="Proteomes" id="UP001595075"/>
    </source>
</evidence>
<reference evidence="1 2" key="1">
    <citation type="journal article" date="2024" name="Commun. Biol.">
        <title>Comparative genomic analysis of thermophilic fungi reveals convergent evolutionary adaptations and gene losses.</title>
        <authorList>
            <person name="Steindorff A.S."/>
            <person name="Aguilar-Pontes M.V."/>
            <person name="Robinson A.J."/>
            <person name="Andreopoulos B."/>
            <person name="LaButti K."/>
            <person name="Kuo A."/>
            <person name="Mondo S."/>
            <person name="Riley R."/>
            <person name="Otillar R."/>
            <person name="Haridas S."/>
            <person name="Lipzen A."/>
            <person name="Grimwood J."/>
            <person name="Schmutz J."/>
            <person name="Clum A."/>
            <person name="Reid I.D."/>
            <person name="Moisan M.C."/>
            <person name="Butler G."/>
            <person name="Nguyen T.T.M."/>
            <person name="Dewar K."/>
            <person name="Conant G."/>
            <person name="Drula E."/>
            <person name="Henrissat B."/>
            <person name="Hansel C."/>
            <person name="Singer S."/>
            <person name="Hutchinson M.I."/>
            <person name="de Vries R.P."/>
            <person name="Natvig D.O."/>
            <person name="Powell A.J."/>
            <person name="Tsang A."/>
            <person name="Grigoriev I.V."/>
        </authorList>
    </citation>
    <scope>NUCLEOTIDE SEQUENCE [LARGE SCALE GENOMIC DNA]</scope>
    <source>
        <strain evidence="1 2">CBS 494.80</strain>
    </source>
</reference>
<sequence length="272" mass="31414">MSPNNRELMKQAFVNVIDRYKLAVVTATPVVLINDRFTTKWSGFNDYRAVHFKKMEESEKESVRPTLSSVPKGKAALAWTNQAADEYQRLRHEEDRLNGDGAGIEDYPWEVLTRGEKLRWLTRAIETYGDLQWLLHSVVGEISGVIKATEDGINVDDIPISDVLSECAGICYEQKKGIRTMQIIMMDDGKVLGLLKEACHRLLRMVREEINNGWDWEVGISKQMEFGKMIMETWFKDLSQFFFVIVRYELERQGGVEYVKRLVNNSWPSPPM</sequence>
<dbReference type="Proteomes" id="UP001595075">
    <property type="component" value="Unassembled WGS sequence"/>
</dbReference>
<protein>
    <submittedName>
        <fullName evidence="1">Uncharacterized protein</fullName>
    </submittedName>
</protein>
<comment type="caution">
    <text evidence="1">The sequence shown here is derived from an EMBL/GenBank/DDBJ whole genome shotgun (WGS) entry which is preliminary data.</text>
</comment>
<dbReference type="EMBL" id="JAZHXI010000001">
    <property type="protein sequence ID" value="KAL2075100.1"/>
    <property type="molecule type" value="Genomic_DNA"/>
</dbReference>
<organism evidence="1 2">
    <name type="scientific">Oculimacula yallundae</name>
    <dbReference type="NCBI Taxonomy" id="86028"/>
    <lineage>
        <taxon>Eukaryota</taxon>
        <taxon>Fungi</taxon>
        <taxon>Dikarya</taxon>
        <taxon>Ascomycota</taxon>
        <taxon>Pezizomycotina</taxon>
        <taxon>Leotiomycetes</taxon>
        <taxon>Helotiales</taxon>
        <taxon>Ploettnerulaceae</taxon>
        <taxon>Oculimacula</taxon>
    </lineage>
</organism>
<name>A0ABR4CYU2_9HELO</name>
<proteinExistence type="predicted"/>
<gene>
    <name evidence="1" type="ORF">VTL71DRAFT_42</name>
</gene>
<evidence type="ECO:0000313" key="1">
    <source>
        <dbReference type="EMBL" id="KAL2075100.1"/>
    </source>
</evidence>